<name>A0A3M7QWN3_BRAPC</name>
<feature type="region of interest" description="Disordered" evidence="1">
    <location>
        <begin position="171"/>
        <end position="212"/>
    </location>
</feature>
<dbReference type="Pfam" id="PF08284">
    <property type="entry name" value="RVP_2"/>
    <property type="match status" value="1"/>
</dbReference>
<accession>A0A3M7QWN3</accession>
<evidence type="ECO:0000313" key="2">
    <source>
        <dbReference type="EMBL" id="RNA15683.1"/>
    </source>
</evidence>
<gene>
    <name evidence="2" type="ORF">BpHYR1_009024</name>
</gene>
<feature type="non-terminal residue" evidence="2">
    <location>
        <position position="1"/>
    </location>
</feature>
<evidence type="ECO:0000313" key="3">
    <source>
        <dbReference type="Proteomes" id="UP000276133"/>
    </source>
</evidence>
<dbReference type="Gene3D" id="2.40.70.10">
    <property type="entry name" value="Acid Proteases"/>
    <property type="match status" value="1"/>
</dbReference>
<dbReference type="InterPro" id="IPR021109">
    <property type="entry name" value="Peptidase_aspartic_dom_sf"/>
</dbReference>
<protein>
    <submittedName>
        <fullName evidence="2">Uncharacterized protein</fullName>
    </submittedName>
</protein>
<dbReference type="Proteomes" id="UP000276133">
    <property type="component" value="Unassembled WGS sequence"/>
</dbReference>
<sequence length="212" mass="24053">TVTTNHYVQLPIEIHHDTYLTNLLVVDKLPYDSVLGMDFVLKFDVLIRPTKKTISLDPDYDLYDPHHQNTEALQLYLYEDLFLPAGCNTLALTKATKQYNNKAFVSQNPYLTARFQLLVGKGLLAYEDQIRLDVTNFSRTALCLPKGTIVGNLQTVDEDDFHVIDMDFSDGLEGESKDKQSEDRDATKSTSREKTDEENLPEGVNLSNTCLE</sequence>
<evidence type="ECO:0000256" key="1">
    <source>
        <dbReference type="SAM" id="MobiDB-lite"/>
    </source>
</evidence>
<keyword evidence="3" id="KW-1185">Reference proteome</keyword>
<organism evidence="2 3">
    <name type="scientific">Brachionus plicatilis</name>
    <name type="common">Marine rotifer</name>
    <name type="synonym">Brachionus muelleri</name>
    <dbReference type="NCBI Taxonomy" id="10195"/>
    <lineage>
        <taxon>Eukaryota</taxon>
        <taxon>Metazoa</taxon>
        <taxon>Spiralia</taxon>
        <taxon>Gnathifera</taxon>
        <taxon>Rotifera</taxon>
        <taxon>Eurotatoria</taxon>
        <taxon>Monogononta</taxon>
        <taxon>Pseudotrocha</taxon>
        <taxon>Ploima</taxon>
        <taxon>Brachionidae</taxon>
        <taxon>Brachionus</taxon>
    </lineage>
</organism>
<dbReference type="AlphaFoldDB" id="A0A3M7QWN3"/>
<feature type="non-terminal residue" evidence="2">
    <location>
        <position position="212"/>
    </location>
</feature>
<reference evidence="2 3" key="1">
    <citation type="journal article" date="2018" name="Sci. Rep.">
        <title>Genomic signatures of local adaptation to the degree of environmental predictability in rotifers.</title>
        <authorList>
            <person name="Franch-Gras L."/>
            <person name="Hahn C."/>
            <person name="Garcia-Roger E.M."/>
            <person name="Carmona M.J."/>
            <person name="Serra M."/>
            <person name="Gomez A."/>
        </authorList>
    </citation>
    <scope>NUCLEOTIDE SEQUENCE [LARGE SCALE GENOMIC DNA]</scope>
    <source>
        <strain evidence="2">HYR1</strain>
    </source>
</reference>
<feature type="compositionally biased region" description="Basic and acidic residues" evidence="1">
    <location>
        <begin position="174"/>
        <end position="197"/>
    </location>
</feature>
<comment type="caution">
    <text evidence="2">The sequence shown here is derived from an EMBL/GenBank/DDBJ whole genome shotgun (WGS) entry which is preliminary data.</text>
</comment>
<dbReference type="EMBL" id="REGN01004911">
    <property type="protein sequence ID" value="RNA15683.1"/>
    <property type="molecule type" value="Genomic_DNA"/>
</dbReference>
<proteinExistence type="predicted"/>